<feature type="transmembrane region" description="Helical" evidence="1">
    <location>
        <begin position="66"/>
        <end position="90"/>
    </location>
</feature>
<dbReference type="EMBL" id="JAZHXI010000016">
    <property type="protein sequence ID" value="KAL2062709.1"/>
    <property type="molecule type" value="Genomic_DNA"/>
</dbReference>
<gene>
    <name evidence="2" type="ORF">VTL71DRAFT_5781</name>
</gene>
<accession>A0ABR4BYG7</accession>
<name>A0ABR4BYG7_9HELO</name>
<organism evidence="2 3">
    <name type="scientific">Oculimacula yallundae</name>
    <dbReference type="NCBI Taxonomy" id="86028"/>
    <lineage>
        <taxon>Eukaryota</taxon>
        <taxon>Fungi</taxon>
        <taxon>Dikarya</taxon>
        <taxon>Ascomycota</taxon>
        <taxon>Pezizomycotina</taxon>
        <taxon>Leotiomycetes</taxon>
        <taxon>Helotiales</taxon>
        <taxon>Ploettnerulaceae</taxon>
        <taxon>Oculimacula</taxon>
    </lineage>
</organism>
<keyword evidence="1" id="KW-0472">Membrane</keyword>
<evidence type="ECO:0000256" key="1">
    <source>
        <dbReference type="SAM" id="Phobius"/>
    </source>
</evidence>
<feature type="transmembrane region" description="Helical" evidence="1">
    <location>
        <begin position="145"/>
        <end position="167"/>
    </location>
</feature>
<evidence type="ECO:0000313" key="2">
    <source>
        <dbReference type="EMBL" id="KAL2062709.1"/>
    </source>
</evidence>
<proteinExistence type="predicted"/>
<keyword evidence="3" id="KW-1185">Reference proteome</keyword>
<protein>
    <submittedName>
        <fullName evidence="2">Uncharacterized protein</fullName>
    </submittedName>
</protein>
<reference evidence="2 3" key="1">
    <citation type="journal article" date="2024" name="Commun. Biol.">
        <title>Comparative genomic analysis of thermophilic fungi reveals convergent evolutionary adaptations and gene losses.</title>
        <authorList>
            <person name="Steindorff A.S."/>
            <person name="Aguilar-Pontes M.V."/>
            <person name="Robinson A.J."/>
            <person name="Andreopoulos B."/>
            <person name="LaButti K."/>
            <person name="Kuo A."/>
            <person name="Mondo S."/>
            <person name="Riley R."/>
            <person name="Otillar R."/>
            <person name="Haridas S."/>
            <person name="Lipzen A."/>
            <person name="Grimwood J."/>
            <person name="Schmutz J."/>
            <person name="Clum A."/>
            <person name="Reid I.D."/>
            <person name="Moisan M.C."/>
            <person name="Butler G."/>
            <person name="Nguyen T.T.M."/>
            <person name="Dewar K."/>
            <person name="Conant G."/>
            <person name="Drula E."/>
            <person name="Henrissat B."/>
            <person name="Hansel C."/>
            <person name="Singer S."/>
            <person name="Hutchinson M.I."/>
            <person name="de Vries R.P."/>
            <person name="Natvig D.O."/>
            <person name="Powell A.J."/>
            <person name="Tsang A."/>
            <person name="Grigoriev I.V."/>
        </authorList>
    </citation>
    <scope>NUCLEOTIDE SEQUENCE [LARGE SCALE GENOMIC DNA]</scope>
    <source>
        <strain evidence="2 3">CBS 494.80</strain>
    </source>
</reference>
<sequence length="501" mass="56069">MTSIVSPALLEEKTKTYVAIIIAILAIMIFLNLESIGYFVISSSIIAWAALRFLEQQQLWTLRFRLALWMPDLVLIPTGYTVLLLCKLFIMQLIGCEFGNPLFVDDFDHEASASILSRAWIFGDTAKQATLLVRQIAAKMQQIRWISISLIAILLVITFIWHVLPLIQSRRYLRLRWKAWTGPSRTCILPKYSSLIGNRQDWIDLSREGQSIQLQPVEKFSWLFSASPLNFSANPIEFLKASQSNGSGTALSPKSKDKAGVYDPVVEGASVSLLWGENLGFQSRCSTDILGVSPSLLTSQPSFGPGLDGRAICLTYGILARNKGPRPWSLVCNLGTSTALQAFDENCKQWPRPAAYLRNIYRAEFSRTFGLLGTSFVNAATELALLISDTAYDLVEDWLDGMMEQQELRINRSIAAKGASDLDLDRLYRGQYIAMLVSLDVHVKGGRIRPEMLVFEALCKLEGVDTPEWFAHPSVVTWSEQENIYFQSAGRELVAAISQHV</sequence>
<keyword evidence="1" id="KW-1133">Transmembrane helix</keyword>
<comment type="caution">
    <text evidence="2">The sequence shown here is derived from an EMBL/GenBank/DDBJ whole genome shotgun (WGS) entry which is preliminary data.</text>
</comment>
<dbReference type="Proteomes" id="UP001595075">
    <property type="component" value="Unassembled WGS sequence"/>
</dbReference>
<keyword evidence="1" id="KW-0812">Transmembrane</keyword>
<evidence type="ECO:0000313" key="3">
    <source>
        <dbReference type="Proteomes" id="UP001595075"/>
    </source>
</evidence>